<dbReference type="InterPro" id="IPR011992">
    <property type="entry name" value="EF-hand-dom_pair"/>
</dbReference>
<sequence>MCINVYLCVFILTNSRLIKIKLDDLGARLFEGIKNNTILRSFDLSFNGFGNEGAAAIGDALKSNSTLTFLYLRSNHIHVAGATALGKGLESNDCLQHLDLGCNPFEAAGAMSIFSSLKKAGNSALQVVDLKDVRVSVEMKQQMNEVKASLSQLTVLHGDWAWEAAPTKPKPAPIMKLQAFLNAKGIKIVDLFKKFDVENTGNVETKEIHKTLKNMNLPLTNREISELVKSMDNTLAGTIEYQTYLESLESEKV</sequence>
<comment type="caution">
    <text evidence="2">The sequence shown here is derived from an EMBL/GenBank/DDBJ whole genome shotgun (WGS) entry which is preliminary data.</text>
</comment>
<feature type="domain" description="EF-hand" evidence="1">
    <location>
        <begin position="183"/>
        <end position="218"/>
    </location>
</feature>
<dbReference type="SUPFAM" id="SSF52047">
    <property type="entry name" value="RNI-like"/>
    <property type="match status" value="1"/>
</dbReference>
<dbReference type="AlphaFoldDB" id="A0AAV7K9F0"/>
<dbReference type="InterPro" id="IPR002048">
    <property type="entry name" value="EF_hand_dom"/>
</dbReference>
<gene>
    <name evidence="2" type="ORF">LOD99_610</name>
</gene>
<protein>
    <recommendedName>
        <fullName evidence="1">EF-hand domain-containing protein</fullName>
    </recommendedName>
</protein>
<dbReference type="InterPro" id="IPR052394">
    <property type="entry name" value="LRR-containing"/>
</dbReference>
<dbReference type="InterPro" id="IPR001611">
    <property type="entry name" value="Leu-rich_rpt"/>
</dbReference>
<dbReference type="Proteomes" id="UP001165289">
    <property type="component" value="Unassembled WGS sequence"/>
</dbReference>
<dbReference type="EMBL" id="JAKMXF010000111">
    <property type="protein sequence ID" value="KAI6657868.1"/>
    <property type="molecule type" value="Genomic_DNA"/>
</dbReference>
<dbReference type="Pfam" id="PF13516">
    <property type="entry name" value="LRR_6"/>
    <property type="match status" value="3"/>
</dbReference>
<evidence type="ECO:0000313" key="2">
    <source>
        <dbReference type="EMBL" id="KAI6657868.1"/>
    </source>
</evidence>
<dbReference type="InterPro" id="IPR032675">
    <property type="entry name" value="LRR_dom_sf"/>
</dbReference>
<evidence type="ECO:0000313" key="3">
    <source>
        <dbReference type="Proteomes" id="UP001165289"/>
    </source>
</evidence>
<dbReference type="Gene3D" id="3.80.10.10">
    <property type="entry name" value="Ribonuclease Inhibitor"/>
    <property type="match status" value="1"/>
</dbReference>
<dbReference type="PROSITE" id="PS50222">
    <property type="entry name" value="EF_HAND_2"/>
    <property type="match status" value="1"/>
</dbReference>
<accession>A0AAV7K9F0</accession>
<dbReference type="Gene3D" id="1.10.238.10">
    <property type="entry name" value="EF-hand"/>
    <property type="match status" value="1"/>
</dbReference>
<dbReference type="SMART" id="SM00368">
    <property type="entry name" value="LRR_RI"/>
    <property type="match status" value="3"/>
</dbReference>
<proteinExistence type="predicted"/>
<name>A0AAV7K9F0_9METZ</name>
<dbReference type="SUPFAM" id="SSF47473">
    <property type="entry name" value="EF-hand"/>
    <property type="match status" value="1"/>
</dbReference>
<dbReference type="PANTHER" id="PTHR24114">
    <property type="entry name" value="LEUCINE RICH REPEAT FAMILY PROTEIN"/>
    <property type="match status" value="1"/>
</dbReference>
<organism evidence="2 3">
    <name type="scientific">Oopsacas minuta</name>
    <dbReference type="NCBI Taxonomy" id="111878"/>
    <lineage>
        <taxon>Eukaryota</taxon>
        <taxon>Metazoa</taxon>
        <taxon>Porifera</taxon>
        <taxon>Hexactinellida</taxon>
        <taxon>Hexasterophora</taxon>
        <taxon>Lyssacinosida</taxon>
        <taxon>Leucopsacidae</taxon>
        <taxon>Oopsacas</taxon>
    </lineage>
</organism>
<evidence type="ECO:0000259" key="1">
    <source>
        <dbReference type="PROSITE" id="PS50222"/>
    </source>
</evidence>
<dbReference type="GO" id="GO:0005509">
    <property type="term" value="F:calcium ion binding"/>
    <property type="evidence" value="ECO:0007669"/>
    <property type="project" value="InterPro"/>
</dbReference>
<reference evidence="2 3" key="1">
    <citation type="journal article" date="2023" name="BMC Biol.">
        <title>The compact genome of the sponge Oopsacas minuta (Hexactinellida) is lacking key metazoan core genes.</title>
        <authorList>
            <person name="Santini S."/>
            <person name="Schenkelaars Q."/>
            <person name="Jourda C."/>
            <person name="Duchesne M."/>
            <person name="Belahbib H."/>
            <person name="Rocher C."/>
            <person name="Selva M."/>
            <person name="Riesgo A."/>
            <person name="Vervoort M."/>
            <person name="Leys S.P."/>
            <person name="Kodjabachian L."/>
            <person name="Le Bivic A."/>
            <person name="Borchiellini C."/>
            <person name="Claverie J.M."/>
            <person name="Renard E."/>
        </authorList>
    </citation>
    <scope>NUCLEOTIDE SEQUENCE [LARGE SCALE GENOMIC DNA]</scope>
    <source>
        <strain evidence="2">SPO-2</strain>
    </source>
</reference>
<keyword evidence="3" id="KW-1185">Reference proteome</keyword>
<dbReference type="PANTHER" id="PTHR24114:SF2">
    <property type="entry name" value="F-BOX DOMAIN-CONTAINING PROTEIN-RELATED"/>
    <property type="match status" value="1"/>
</dbReference>